<organism evidence="2 3">
    <name type="scientific">Caerostris extrusa</name>
    <name type="common">Bark spider</name>
    <name type="synonym">Caerostris bankana</name>
    <dbReference type="NCBI Taxonomy" id="172846"/>
    <lineage>
        <taxon>Eukaryota</taxon>
        <taxon>Metazoa</taxon>
        <taxon>Ecdysozoa</taxon>
        <taxon>Arthropoda</taxon>
        <taxon>Chelicerata</taxon>
        <taxon>Arachnida</taxon>
        <taxon>Araneae</taxon>
        <taxon>Araneomorphae</taxon>
        <taxon>Entelegynae</taxon>
        <taxon>Araneoidea</taxon>
        <taxon>Araneidae</taxon>
        <taxon>Caerostris</taxon>
    </lineage>
</organism>
<dbReference type="EMBL" id="BPLR01000483">
    <property type="protein sequence ID" value="GIY95120.1"/>
    <property type="molecule type" value="Genomic_DNA"/>
</dbReference>
<evidence type="ECO:0000313" key="3">
    <source>
        <dbReference type="Proteomes" id="UP001054945"/>
    </source>
</evidence>
<keyword evidence="1" id="KW-0812">Transmembrane</keyword>
<comment type="caution">
    <text evidence="2">The sequence shown here is derived from an EMBL/GenBank/DDBJ whole genome shotgun (WGS) entry which is preliminary data.</text>
</comment>
<proteinExistence type="predicted"/>
<gene>
    <name evidence="2" type="ORF">CEXT_410001</name>
</gene>
<keyword evidence="3" id="KW-1185">Reference proteome</keyword>
<keyword evidence="1" id="KW-0472">Membrane</keyword>
<accession>A0AAV4XLM1</accession>
<name>A0AAV4XLM1_CAEEX</name>
<reference evidence="2 3" key="1">
    <citation type="submission" date="2021-06" db="EMBL/GenBank/DDBJ databases">
        <title>Caerostris extrusa draft genome.</title>
        <authorList>
            <person name="Kono N."/>
            <person name="Arakawa K."/>
        </authorList>
    </citation>
    <scope>NUCLEOTIDE SEQUENCE [LARGE SCALE GENOMIC DNA]</scope>
</reference>
<dbReference type="Proteomes" id="UP001054945">
    <property type="component" value="Unassembled WGS sequence"/>
</dbReference>
<protein>
    <submittedName>
        <fullName evidence="2">Uncharacterized protein</fullName>
    </submittedName>
</protein>
<evidence type="ECO:0000313" key="2">
    <source>
        <dbReference type="EMBL" id="GIY95120.1"/>
    </source>
</evidence>
<sequence length="94" mass="10532">METYSIGKEAECNGRNMSEFLYMKPPLDAHNYRLAKGGGVGDPIPRCRFGVAPLLGLESNWKSRQIGATLSWMVYGNVMSIGLSLFLSRLQFWT</sequence>
<feature type="transmembrane region" description="Helical" evidence="1">
    <location>
        <begin position="72"/>
        <end position="92"/>
    </location>
</feature>
<dbReference type="AlphaFoldDB" id="A0AAV4XLM1"/>
<evidence type="ECO:0000256" key="1">
    <source>
        <dbReference type="SAM" id="Phobius"/>
    </source>
</evidence>
<keyword evidence="1" id="KW-1133">Transmembrane helix</keyword>